<dbReference type="Pfam" id="PF00497">
    <property type="entry name" value="SBP_bac_3"/>
    <property type="match status" value="1"/>
</dbReference>
<evidence type="ECO:0000256" key="2">
    <source>
        <dbReference type="ARBA" id="ARBA00022729"/>
    </source>
</evidence>
<dbReference type="InterPro" id="IPR001320">
    <property type="entry name" value="Iontro_rcpt_C"/>
</dbReference>
<dbReference type="EMBL" id="CP039907">
    <property type="protein sequence ID" value="QCM00883.1"/>
    <property type="molecule type" value="Genomic_DNA"/>
</dbReference>
<accession>A0AAE6BPX1</accession>
<feature type="chain" id="PRO_5042216619" evidence="3">
    <location>
        <begin position="24"/>
        <end position="265"/>
    </location>
</feature>
<name>A0AAE6BPX1_AGRTU</name>
<evidence type="ECO:0000313" key="7">
    <source>
        <dbReference type="Proteomes" id="UP000298646"/>
    </source>
</evidence>
<evidence type="ECO:0000259" key="4">
    <source>
        <dbReference type="SMART" id="SM00062"/>
    </source>
</evidence>
<keyword evidence="2 3" id="KW-0732">Signal</keyword>
<dbReference type="InterPro" id="IPR001638">
    <property type="entry name" value="Solute-binding_3/MltF_N"/>
</dbReference>
<dbReference type="SUPFAM" id="SSF53850">
    <property type="entry name" value="Periplasmic binding protein-like II"/>
    <property type="match status" value="1"/>
</dbReference>
<evidence type="ECO:0000256" key="1">
    <source>
        <dbReference type="ARBA" id="ARBA00004418"/>
    </source>
</evidence>
<feature type="domain" description="Ionotropic glutamate receptor C-terminal" evidence="5">
    <location>
        <begin position="33"/>
        <end position="260"/>
    </location>
</feature>
<dbReference type="GO" id="GO:0042597">
    <property type="term" value="C:periplasmic space"/>
    <property type="evidence" value="ECO:0007669"/>
    <property type="project" value="UniProtKB-SubCell"/>
</dbReference>
<dbReference type="AlphaFoldDB" id="A0AAE6BPX1"/>
<dbReference type="GO" id="GO:0015276">
    <property type="term" value="F:ligand-gated monoatomic ion channel activity"/>
    <property type="evidence" value="ECO:0007669"/>
    <property type="project" value="InterPro"/>
</dbReference>
<dbReference type="GO" id="GO:0016020">
    <property type="term" value="C:membrane"/>
    <property type="evidence" value="ECO:0007669"/>
    <property type="project" value="InterPro"/>
</dbReference>
<dbReference type="Gene3D" id="3.40.190.10">
    <property type="entry name" value="Periplasmic binding protein-like II"/>
    <property type="match status" value="2"/>
</dbReference>
<dbReference type="PANTHER" id="PTHR35936:SF19">
    <property type="entry name" value="AMINO-ACID-BINDING PROTEIN YXEM-RELATED"/>
    <property type="match status" value="1"/>
</dbReference>
<organism evidence="6 7">
    <name type="scientific">Agrobacterium tumefaciens</name>
    <dbReference type="NCBI Taxonomy" id="358"/>
    <lineage>
        <taxon>Bacteria</taxon>
        <taxon>Pseudomonadati</taxon>
        <taxon>Pseudomonadota</taxon>
        <taxon>Alphaproteobacteria</taxon>
        <taxon>Hyphomicrobiales</taxon>
        <taxon>Rhizobiaceae</taxon>
        <taxon>Rhizobium/Agrobacterium group</taxon>
        <taxon>Agrobacterium</taxon>
        <taxon>Agrobacterium tumefaciens complex</taxon>
    </lineage>
</organism>
<dbReference type="SMART" id="SM00079">
    <property type="entry name" value="PBPe"/>
    <property type="match status" value="1"/>
</dbReference>
<comment type="subcellular location">
    <subcellularLocation>
        <location evidence="1">Periplasm</location>
    </subcellularLocation>
</comment>
<evidence type="ECO:0000259" key="5">
    <source>
        <dbReference type="SMART" id="SM00079"/>
    </source>
</evidence>
<dbReference type="SMART" id="SM00062">
    <property type="entry name" value="PBPb"/>
    <property type="match status" value="1"/>
</dbReference>
<dbReference type="PANTHER" id="PTHR35936">
    <property type="entry name" value="MEMBRANE-BOUND LYTIC MUREIN TRANSGLYCOSYLASE F"/>
    <property type="match status" value="1"/>
</dbReference>
<sequence length="265" mass="28677">MIARRPLLAAFAALAMAPTLASAADLPDLKGRTVVVVTENAYPPLQFIDPKSGEAIGWEYDAMKEIARRLNFKLEYQNISWDAMIQAVSAGQYDIGMTGISIKDDRRQKVDFSTPYMRSEMFMLVRADEARFTDAKSFAAFEKGLVGAQAGTTPFYTAVYDVLDGNEQNPRLRLMETFGASVQALKTGDVDLVLTDGVAGKGYVDASNGTLKLVGGPLGGDDFGFIFKKGSDLVAPVNAAIAALKADGTFAALDKKWFLDYKLGE</sequence>
<protein>
    <submittedName>
        <fullName evidence="6">Transporter substrate-binding domain-containing protein</fullName>
    </submittedName>
</protein>
<dbReference type="Proteomes" id="UP000298646">
    <property type="component" value="Chromosome circular"/>
</dbReference>
<evidence type="ECO:0000256" key="3">
    <source>
        <dbReference type="SAM" id="SignalP"/>
    </source>
</evidence>
<feature type="domain" description="Solute-binding protein family 3/N-terminal" evidence="4">
    <location>
        <begin position="33"/>
        <end position="260"/>
    </location>
</feature>
<feature type="signal peptide" evidence="3">
    <location>
        <begin position="1"/>
        <end position="23"/>
    </location>
</feature>
<evidence type="ECO:0000313" key="6">
    <source>
        <dbReference type="EMBL" id="QCM00883.1"/>
    </source>
</evidence>
<gene>
    <name evidence="6" type="ORF">CFBP6624_12550</name>
</gene>
<proteinExistence type="predicted"/>
<reference evidence="6 7" key="1">
    <citation type="submission" date="2019-04" db="EMBL/GenBank/DDBJ databases">
        <title>Complete genome sequence of Agrobacterium tumefaciens CFBP6624.</title>
        <authorList>
            <person name="Haryono M."/>
            <person name="Lin Y.-C."/>
            <person name="Lai E.-M."/>
            <person name="Kuo C.-H."/>
        </authorList>
    </citation>
    <scope>NUCLEOTIDE SEQUENCE [LARGE SCALE GENOMIC DNA]</scope>
    <source>
        <strain evidence="6 7">CFBP6624</strain>
    </source>
</reference>
<dbReference type="RefSeq" id="WP_137085443.1">
    <property type="nucleotide sequence ID" value="NZ_CP039907.1"/>
</dbReference>